<dbReference type="InterPro" id="IPR025110">
    <property type="entry name" value="AMP-bd_C"/>
</dbReference>
<dbReference type="Proteomes" id="UP000176037">
    <property type="component" value="Unassembled WGS sequence"/>
</dbReference>
<dbReference type="EMBL" id="MJIC01000009">
    <property type="protein sequence ID" value="OFI35501.1"/>
    <property type="molecule type" value="Genomic_DNA"/>
</dbReference>
<dbReference type="FunFam" id="3.30.300.30:FF:000008">
    <property type="entry name" value="2,3-dihydroxybenzoate-AMP ligase"/>
    <property type="match status" value="1"/>
</dbReference>
<feature type="domain" description="AMP-dependent synthetase/ligase" evidence="5">
    <location>
        <begin position="31"/>
        <end position="409"/>
    </location>
</feature>
<dbReference type="Gene3D" id="3.30.300.30">
    <property type="match status" value="1"/>
</dbReference>
<evidence type="ECO:0000313" key="7">
    <source>
        <dbReference type="EMBL" id="OFI35501.1"/>
    </source>
</evidence>
<dbReference type="GO" id="GO:0016874">
    <property type="term" value="F:ligase activity"/>
    <property type="evidence" value="ECO:0007669"/>
    <property type="project" value="UniProtKB-KW"/>
</dbReference>
<dbReference type="AlphaFoldDB" id="A0A1E8FHV0"/>
<protein>
    <submittedName>
        <fullName evidence="7">Acyl-CoA synthetase</fullName>
    </submittedName>
</protein>
<proteinExistence type="inferred from homology"/>
<comment type="caution">
    <text evidence="7">The sequence shown here is derived from an EMBL/GenBank/DDBJ whole genome shotgun (WGS) entry which is preliminary data.</text>
</comment>
<evidence type="ECO:0000313" key="8">
    <source>
        <dbReference type="Proteomes" id="UP000176037"/>
    </source>
</evidence>
<dbReference type="PANTHER" id="PTHR43859:SF4">
    <property type="entry name" value="BUTANOATE--COA LIGASE AAE1-RELATED"/>
    <property type="match status" value="1"/>
</dbReference>
<evidence type="ECO:0000256" key="4">
    <source>
        <dbReference type="ARBA" id="ARBA00023098"/>
    </source>
</evidence>
<dbReference type="RefSeq" id="WP_070175245.1">
    <property type="nucleotide sequence ID" value="NZ_BMJR01000006.1"/>
</dbReference>
<dbReference type="Pfam" id="PF00501">
    <property type="entry name" value="AMP-binding"/>
    <property type="match status" value="1"/>
</dbReference>
<dbReference type="CDD" id="cd12118">
    <property type="entry name" value="ttLC_FACS_AEE21_like"/>
    <property type="match status" value="1"/>
</dbReference>
<gene>
    <name evidence="7" type="ORF">BFC17_12100</name>
</gene>
<dbReference type="InterPro" id="IPR045851">
    <property type="entry name" value="AMP-bd_C_sf"/>
</dbReference>
<keyword evidence="8" id="KW-1185">Reference proteome</keyword>
<keyword evidence="2" id="KW-0436">Ligase</keyword>
<sequence length="546" mass="60172">MNPTHSHNPYALGLDQNPANFAALSPLSFIKRTAAVYPNHLAVIHQQTRRTWAETYQRTQQLASALTQRGVGKGDTVAFIAPNLPELFEAHFGVPMTGAVLNAINIRLDAEAIAFILQHGEAKVVVVDREFSEVVGRAVKMLGKKPLVIDIDDPYYEGGELIGEVDYEAFIATGDAANYEWSLPDDEWDAISLNYTSGTTGDPKGVVYHHRGAYLNAVSNIVSWNMAPHPRYLWTLPMFHCNGWCFPWTIAANAGVSVCLRHVRPDAIYSAIKDDGVNYFCGAPIVLNMLNNAPDEMKAGIEHQVSVMTAGAAPPAAVIQGMEEMGFAVTHVYGLTETYGPCVVCAWHDEWDALSIEEKARKKARQGVKVPMQEDIMVANPNTLEPVPQDGVTVGEIFMRGNVVMKGYLKNPSTTDDSFEGGWFHSGDLAVWHSDGYVEIKDRSKDIIISGGENISSIEVEDVLYRHPAIIEAAVVAQPDEKWGEVPAAFIKLKDGMEVSAEDIIEFCRNNMARFKVPKKIVFGELPKTSTGKIQKFVLRSQVQEN</sequence>
<keyword evidence="4" id="KW-0443">Lipid metabolism</keyword>
<evidence type="ECO:0000256" key="3">
    <source>
        <dbReference type="ARBA" id="ARBA00022832"/>
    </source>
</evidence>
<dbReference type="Gene3D" id="3.40.50.12780">
    <property type="entry name" value="N-terminal domain of ligase-like"/>
    <property type="match status" value="1"/>
</dbReference>
<dbReference type="OrthoDB" id="9803968at2"/>
<keyword evidence="3" id="KW-0276">Fatty acid metabolism</keyword>
<dbReference type="PROSITE" id="PS00455">
    <property type="entry name" value="AMP_BINDING"/>
    <property type="match status" value="1"/>
</dbReference>
<dbReference type="SUPFAM" id="SSF56801">
    <property type="entry name" value="Acetyl-CoA synthetase-like"/>
    <property type="match status" value="1"/>
</dbReference>
<accession>A0A1E8FHV0</accession>
<dbReference type="NCBIfam" id="NF006020">
    <property type="entry name" value="PRK08162.1"/>
    <property type="match status" value="1"/>
</dbReference>
<feature type="domain" description="AMP-binding enzyme C-terminal" evidence="6">
    <location>
        <begin position="459"/>
        <end position="533"/>
    </location>
</feature>
<name>A0A1E8FHV0_9ALTE</name>
<dbReference type="Pfam" id="PF13193">
    <property type="entry name" value="AMP-binding_C"/>
    <property type="match status" value="1"/>
</dbReference>
<dbReference type="InterPro" id="IPR042099">
    <property type="entry name" value="ANL_N_sf"/>
</dbReference>
<dbReference type="STRING" id="1856405.BFC17_12100"/>
<reference evidence="7 8" key="1">
    <citation type="submission" date="2016-09" db="EMBL/GenBank/DDBJ databases">
        <title>Alteromonas lipolytica, a new species isolated from sea water.</title>
        <authorList>
            <person name="Wu Y.-H."/>
            <person name="Cheng H."/>
            <person name="Xu X.-W."/>
        </authorList>
    </citation>
    <scope>NUCLEOTIDE SEQUENCE [LARGE SCALE GENOMIC DNA]</scope>
    <source>
        <strain evidence="7 8">JW12</strain>
    </source>
</reference>
<evidence type="ECO:0000259" key="6">
    <source>
        <dbReference type="Pfam" id="PF13193"/>
    </source>
</evidence>
<dbReference type="InterPro" id="IPR000873">
    <property type="entry name" value="AMP-dep_synth/lig_dom"/>
</dbReference>
<organism evidence="7 8">
    <name type="scientific">Alteromonas lipolytica</name>
    <dbReference type="NCBI Taxonomy" id="1856405"/>
    <lineage>
        <taxon>Bacteria</taxon>
        <taxon>Pseudomonadati</taxon>
        <taxon>Pseudomonadota</taxon>
        <taxon>Gammaproteobacteria</taxon>
        <taxon>Alteromonadales</taxon>
        <taxon>Alteromonadaceae</taxon>
        <taxon>Alteromonas/Salinimonas group</taxon>
        <taxon>Alteromonas</taxon>
    </lineage>
</organism>
<evidence type="ECO:0000259" key="5">
    <source>
        <dbReference type="Pfam" id="PF00501"/>
    </source>
</evidence>
<dbReference type="GO" id="GO:0006631">
    <property type="term" value="P:fatty acid metabolic process"/>
    <property type="evidence" value="ECO:0007669"/>
    <property type="project" value="UniProtKB-KW"/>
</dbReference>
<comment type="similarity">
    <text evidence="1">Belongs to the ATP-dependent AMP-binding enzyme family.</text>
</comment>
<evidence type="ECO:0000256" key="2">
    <source>
        <dbReference type="ARBA" id="ARBA00022598"/>
    </source>
</evidence>
<dbReference type="PANTHER" id="PTHR43859">
    <property type="entry name" value="ACYL-ACTIVATING ENZYME"/>
    <property type="match status" value="1"/>
</dbReference>
<dbReference type="InterPro" id="IPR020845">
    <property type="entry name" value="AMP-binding_CS"/>
</dbReference>
<evidence type="ECO:0000256" key="1">
    <source>
        <dbReference type="ARBA" id="ARBA00006432"/>
    </source>
</evidence>